<organism evidence="8 9">
    <name type="scientific">Magnetovibrio blakemorei</name>
    <dbReference type="NCBI Taxonomy" id="28181"/>
    <lineage>
        <taxon>Bacteria</taxon>
        <taxon>Pseudomonadati</taxon>
        <taxon>Pseudomonadota</taxon>
        <taxon>Alphaproteobacteria</taxon>
        <taxon>Rhodospirillales</taxon>
        <taxon>Magnetovibrionaceae</taxon>
        <taxon>Magnetovibrio</taxon>
    </lineage>
</organism>
<dbReference type="GO" id="GO:0032993">
    <property type="term" value="C:protein-DNA complex"/>
    <property type="evidence" value="ECO:0007669"/>
    <property type="project" value="TreeGrafter"/>
</dbReference>
<evidence type="ECO:0000313" key="9">
    <source>
        <dbReference type="Proteomes" id="UP000095347"/>
    </source>
</evidence>
<keyword evidence="4" id="KW-0238">DNA-binding</keyword>
<dbReference type="EMBL" id="MCGG01000067">
    <property type="protein sequence ID" value="OEJ64626.1"/>
    <property type="molecule type" value="Genomic_DNA"/>
</dbReference>
<name>A0A1E5Q3X4_9PROT</name>
<dbReference type="GO" id="GO:0005829">
    <property type="term" value="C:cytosol"/>
    <property type="evidence" value="ECO:0007669"/>
    <property type="project" value="TreeGrafter"/>
</dbReference>
<dbReference type="CDD" id="cd00156">
    <property type="entry name" value="REC"/>
    <property type="match status" value="1"/>
</dbReference>
<accession>A0A1E5Q3X4</accession>
<dbReference type="SUPFAM" id="SSF52172">
    <property type="entry name" value="CheY-like"/>
    <property type="match status" value="1"/>
</dbReference>
<evidence type="ECO:0000256" key="3">
    <source>
        <dbReference type="ARBA" id="ARBA00023015"/>
    </source>
</evidence>
<dbReference type="PANTHER" id="PTHR48111">
    <property type="entry name" value="REGULATOR OF RPOS"/>
    <property type="match status" value="1"/>
</dbReference>
<keyword evidence="1" id="KW-0597">Phosphoprotein</keyword>
<dbReference type="AlphaFoldDB" id="A0A1E5Q3X4"/>
<dbReference type="GO" id="GO:0000976">
    <property type="term" value="F:transcription cis-regulatory region binding"/>
    <property type="evidence" value="ECO:0007669"/>
    <property type="project" value="TreeGrafter"/>
</dbReference>
<evidence type="ECO:0000259" key="7">
    <source>
        <dbReference type="PROSITE" id="PS50110"/>
    </source>
</evidence>
<comment type="caution">
    <text evidence="6">Lacks conserved residue(s) required for the propagation of feature annotation.</text>
</comment>
<dbReference type="Gene3D" id="3.40.50.2300">
    <property type="match status" value="1"/>
</dbReference>
<dbReference type="PROSITE" id="PS50110">
    <property type="entry name" value="RESPONSE_REGULATORY"/>
    <property type="match status" value="1"/>
</dbReference>
<proteinExistence type="predicted"/>
<dbReference type="InterPro" id="IPR001789">
    <property type="entry name" value="Sig_transdc_resp-reg_receiver"/>
</dbReference>
<reference evidence="9" key="1">
    <citation type="submission" date="2016-07" db="EMBL/GenBank/DDBJ databases">
        <authorList>
            <person name="Florea S."/>
            <person name="Webb J.S."/>
            <person name="Jaromczyk J."/>
            <person name="Schardl C.L."/>
        </authorList>
    </citation>
    <scope>NUCLEOTIDE SEQUENCE [LARGE SCALE GENOMIC DNA]</scope>
    <source>
        <strain evidence="9">MV-1</strain>
    </source>
</reference>
<protein>
    <recommendedName>
        <fullName evidence="7">Response regulatory domain-containing protein</fullName>
    </recommendedName>
</protein>
<keyword evidence="9" id="KW-1185">Reference proteome</keyword>
<dbReference type="Pfam" id="PF00072">
    <property type="entry name" value="Response_reg"/>
    <property type="match status" value="1"/>
</dbReference>
<keyword evidence="5" id="KW-0804">Transcription</keyword>
<dbReference type="STRING" id="28181.BEN30_00595"/>
<dbReference type="PANTHER" id="PTHR48111:SF1">
    <property type="entry name" value="TWO-COMPONENT RESPONSE REGULATOR ORR33"/>
    <property type="match status" value="1"/>
</dbReference>
<dbReference type="SMART" id="SM00448">
    <property type="entry name" value="REC"/>
    <property type="match status" value="1"/>
</dbReference>
<sequence>MEKFSFDKVDILLIEPDRTVRMAIRNILVDNGFRNVTIGSGIADIETKLRIGTPDLLISEIKLEDGNLNAFVYGLRHHAVGSNPFLPIIATMWSPTTEDVRAIIQAGADDIITKPLSAGQILQRIKGLVNARKPFVVTSRYIGPDRRKPGEDHDRGEKIHPIQVPNTLRAKAIGDKSMSVEQIQREIDVCIKKVNLEKLERHATQLTWLVERILPALERGAPTEDTTKMLQRLNYVSEDSSRRMVGTPYAHVGDLIHSLTNVTQRILEAGNAPLPKDIDLLKPLTQAIERGFGTHNSKDTETAREITKTIKM</sequence>
<evidence type="ECO:0000256" key="4">
    <source>
        <dbReference type="ARBA" id="ARBA00023125"/>
    </source>
</evidence>
<dbReference type="InterPro" id="IPR011006">
    <property type="entry name" value="CheY-like_superfamily"/>
</dbReference>
<evidence type="ECO:0000256" key="2">
    <source>
        <dbReference type="ARBA" id="ARBA00023012"/>
    </source>
</evidence>
<dbReference type="GO" id="GO:0006355">
    <property type="term" value="P:regulation of DNA-templated transcription"/>
    <property type="evidence" value="ECO:0007669"/>
    <property type="project" value="TreeGrafter"/>
</dbReference>
<feature type="domain" description="Response regulatory" evidence="7">
    <location>
        <begin position="10"/>
        <end position="129"/>
    </location>
</feature>
<dbReference type="InterPro" id="IPR039420">
    <property type="entry name" value="WalR-like"/>
</dbReference>
<evidence type="ECO:0000256" key="1">
    <source>
        <dbReference type="ARBA" id="ARBA00022553"/>
    </source>
</evidence>
<comment type="caution">
    <text evidence="8">The sequence shown here is derived from an EMBL/GenBank/DDBJ whole genome shotgun (WGS) entry which is preliminary data.</text>
</comment>
<evidence type="ECO:0000256" key="5">
    <source>
        <dbReference type="ARBA" id="ARBA00023163"/>
    </source>
</evidence>
<evidence type="ECO:0000256" key="6">
    <source>
        <dbReference type="PROSITE-ProRule" id="PRU00169"/>
    </source>
</evidence>
<dbReference type="Proteomes" id="UP000095347">
    <property type="component" value="Unassembled WGS sequence"/>
</dbReference>
<keyword evidence="3" id="KW-0805">Transcription regulation</keyword>
<keyword evidence="2" id="KW-0902">Two-component regulatory system</keyword>
<dbReference type="GO" id="GO:0000156">
    <property type="term" value="F:phosphorelay response regulator activity"/>
    <property type="evidence" value="ECO:0007669"/>
    <property type="project" value="TreeGrafter"/>
</dbReference>
<evidence type="ECO:0000313" key="8">
    <source>
        <dbReference type="EMBL" id="OEJ64626.1"/>
    </source>
</evidence>
<dbReference type="RefSeq" id="WP_069959128.1">
    <property type="nucleotide sequence ID" value="NZ_MCGG01000067.1"/>
</dbReference>
<gene>
    <name evidence="8" type="ORF">BEN30_00595</name>
</gene>
<dbReference type="OrthoDB" id="8449384at2"/>